<dbReference type="Pfam" id="PF19498">
    <property type="entry name" value="DUF6033"/>
    <property type="match status" value="1"/>
</dbReference>
<protein>
    <submittedName>
        <fullName evidence="2">Uncharacterized protein</fullName>
    </submittedName>
</protein>
<keyword evidence="3" id="KW-1185">Reference proteome</keyword>
<accession>A0A1M6KLG4</accession>
<dbReference type="OrthoDB" id="1665789at2"/>
<evidence type="ECO:0000313" key="3">
    <source>
        <dbReference type="Proteomes" id="UP000184185"/>
    </source>
</evidence>
<reference evidence="2 3" key="1">
    <citation type="submission" date="2016-11" db="EMBL/GenBank/DDBJ databases">
        <authorList>
            <person name="Jaros S."/>
            <person name="Januszkiewicz K."/>
            <person name="Wedrychowicz H."/>
        </authorList>
    </citation>
    <scope>NUCLEOTIDE SEQUENCE [LARGE SCALE GENOMIC DNA]</scope>
    <source>
        <strain evidence="2 3">DSM 14809</strain>
    </source>
</reference>
<evidence type="ECO:0000256" key="1">
    <source>
        <dbReference type="SAM" id="MobiDB-lite"/>
    </source>
</evidence>
<dbReference type="Proteomes" id="UP000184185">
    <property type="component" value="Unassembled WGS sequence"/>
</dbReference>
<dbReference type="STRING" id="185007.SAMN02910350_02900"/>
<gene>
    <name evidence="2" type="ORF">SAMN02745725_02890</name>
</gene>
<name>A0A1M6KLG4_PSEXY</name>
<proteinExistence type="predicted"/>
<sequence>MVGIGGLGNTLNQYGSIAKRAQKNEKNQDTKETSKTPEKKINDSESKLSAKAQEYLKKLREKYKDYDFIIANKDDDKDGLASASDKEYSVMISSDEIEKMANDEEYSNKILGQMESAIDSSKKLSDEFGYIKQMTIDILGDGNIRFLAELVSGKTIEAESEDDMRSQLNEIDWEKFAAEVGNSGTKIDYSV</sequence>
<feature type="compositionally biased region" description="Basic and acidic residues" evidence="1">
    <location>
        <begin position="22"/>
        <end position="48"/>
    </location>
</feature>
<dbReference type="AlphaFoldDB" id="A0A1M6KLG4"/>
<evidence type="ECO:0000313" key="2">
    <source>
        <dbReference type="EMBL" id="SHJ59775.1"/>
    </source>
</evidence>
<feature type="region of interest" description="Disordered" evidence="1">
    <location>
        <begin position="20"/>
        <end position="48"/>
    </location>
</feature>
<dbReference type="RefSeq" id="WP_072919241.1">
    <property type="nucleotide sequence ID" value="NZ_FQYQ01000031.1"/>
</dbReference>
<dbReference type="InterPro" id="IPR046097">
    <property type="entry name" value="DUF6033"/>
</dbReference>
<dbReference type="EMBL" id="FQYQ01000031">
    <property type="protein sequence ID" value="SHJ59775.1"/>
    <property type="molecule type" value="Genomic_DNA"/>
</dbReference>
<organism evidence="2 3">
    <name type="scientific">Pseudobutyrivibrio xylanivorans DSM 14809</name>
    <dbReference type="NCBI Taxonomy" id="1123012"/>
    <lineage>
        <taxon>Bacteria</taxon>
        <taxon>Bacillati</taxon>
        <taxon>Bacillota</taxon>
        <taxon>Clostridia</taxon>
        <taxon>Lachnospirales</taxon>
        <taxon>Lachnospiraceae</taxon>
        <taxon>Pseudobutyrivibrio</taxon>
    </lineage>
</organism>